<protein>
    <recommendedName>
        <fullName evidence="3">tRNA pseudouridine(55) synthase</fullName>
    </recommendedName>
</protein>
<name>A0A8F1SBW0_9BACT</name>
<dbReference type="Proteomes" id="UP000679129">
    <property type="component" value="Chromosome"/>
</dbReference>
<evidence type="ECO:0000313" key="2">
    <source>
        <dbReference type="Proteomes" id="UP000679129"/>
    </source>
</evidence>
<sequence length="61" mass="6780">MDEVILIDKPQGMTSFGVVARLRRVLSNQAGKKVKVGHTGTQDPFATGLMNYCDRKEMPRS</sequence>
<dbReference type="KEGG" id="mnd:KOY48_00480"/>
<dbReference type="GO" id="GO:0003723">
    <property type="term" value="F:RNA binding"/>
    <property type="evidence" value="ECO:0007669"/>
    <property type="project" value="InterPro"/>
</dbReference>
<accession>A0A8F1SBW0</accession>
<dbReference type="GO" id="GO:0009982">
    <property type="term" value="F:pseudouridine synthase activity"/>
    <property type="evidence" value="ECO:0007669"/>
    <property type="project" value="InterPro"/>
</dbReference>
<proteinExistence type="predicted"/>
<dbReference type="EMBL" id="CP076460">
    <property type="protein sequence ID" value="QWQ32366.1"/>
    <property type="molecule type" value="Genomic_DNA"/>
</dbReference>
<keyword evidence="2" id="KW-1185">Reference proteome</keyword>
<dbReference type="InterPro" id="IPR020103">
    <property type="entry name" value="PsdUridine_synth_cat_dom_sf"/>
</dbReference>
<dbReference type="AlphaFoldDB" id="A0A8F1SBW0"/>
<reference evidence="1" key="1">
    <citation type="submission" date="2021-06" db="EMBL/GenBank/DDBJ databases">
        <title>An adapted protocol for Saccharibacteria cultivation: two new species join this phylum of Candidate Phyla Radiations.</title>
        <authorList>
            <person name="Ibrahim A."/>
            <person name="Maatouk M."/>
            <person name="Zgheib R."/>
            <person name="Haddad G."/>
            <person name="Bou Khalil J."/>
            <person name="Raoult D."/>
            <person name="Bittar F."/>
        </authorList>
    </citation>
    <scope>NUCLEOTIDE SEQUENCE</scope>
    <source>
        <strain evidence="1">IHU1</strain>
    </source>
</reference>
<dbReference type="SUPFAM" id="SSF55120">
    <property type="entry name" value="Pseudouridine synthase"/>
    <property type="match status" value="1"/>
</dbReference>
<dbReference type="PANTHER" id="PTHR13767">
    <property type="entry name" value="TRNA-PSEUDOURIDINE SYNTHASE"/>
    <property type="match status" value="1"/>
</dbReference>
<gene>
    <name evidence="1" type="ORF">KOY48_00480</name>
</gene>
<dbReference type="GO" id="GO:0006400">
    <property type="term" value="P:tRNA modification"/>
    <property type="evidence" value="ECO:0007669"/>
    <property type="project" value="TreeGrafter"/>
</dbReference>
<dbReference type="Gene3D" id="3.30.2350.10">
    <property type="entry name" value="Pseudouridine synthase"/>
    <property type="match status" value="1"/>
</dbReference>
<dbReference type="PANTHER" id="PTHR13767:SF2">
    <property type="entry name" value="PSEUDOURIDYLATE SYNTHASE TRUB1"/>
    <property type="match status" value="1"/>
</dbReference>
<dbReference type="InterPro" id="IPR014780">
    <property type="entry name" value="tRNA_psdUridine_synth_TruB"/>
</dbReference>
<evidence type="ECO:0000313" key="1">
    <source>
        <dbReference type="EMBL" id="QWQ32366.1"/>
    </source>
</evidence>
<dbReference type="GO" id="GO:0140098">
    <property type="term" value="F:catalytic activity, acting on RNA"/>
    <property type="evidence" value="ECO:0007669"/>
    <property type="project" value="UniProtKB-ARBA"/>
</dbReference>
<evidence type="ECO:0008006" key="3">
    <source>
        <dbReference type="Google" id="ProtNLM"/>
    </source>
</evidence>
<dbReference type="GO" id="GO:1990481">
    <property type="term" value="P:mRNA pseudouridine synthesis"/>
    <property type="evidence" value="ECO:0007669"/>
    <property type="project" value="TreeGrafter"/>
</dbReference>
<organism evidence="1 2">
    <name type="scientific">Candidatus Minimicrobia naudis</name>
    <dbReference type="NCBI Taxonomy" id="2841263"/>
    <lineage>
        <taxon>Bacteria</taxon>
        <taxon>Candidatus Saccharimonadota</taxon>
        <taxon>Candidatus Saccharimonadota incertae sedis</taxon>
        <taxon>Candidatus Minimicrobia</taxon>
    </lineage>
</organism>